<sequence length="209" mass="23732">MPSEDASNGDGDDWLIELLSCHRPASLGPYAWQKEAHRGKESREVAFGDFLGELGVTPEVRFRSRTPYQRFDQDEIPPYLKDEHLKALSRTSDVFLSIEKQKNMSYKLPKAKATAGRVLAHASMTFEALYQKHFPMIWKIGITHCAVFRWYHKPYGYAHSVEKYQHMHIIFASPSPVGAAFLEAALIDKYRSAPAMQSMGSQGQRVKGL</sequence>
<dbReference type="AlphaFoldDB" id="A0A9P1CB93"/>
<dbReference type="EMBL" id="CAMXCT010001176">
    <property type="protein sequence ID" value="CAI3987533.1"/>
    <property type="molecule type" value="Genomic_DNA"/>
</dbReference>
<evidence type="ECO:0000313" key="2">
    <source>
        <dbReference type="EMBL" id="CAL4774845.1"/>
    </source>
</evidence>
<dbReference type="EMBL" id="CAMXCT020001176">
    <property type="protein sequence ID" value="CAL1140908.1"/>
    <property type="molecule type" value="Genomic_DNA"/>
</dbReference>
<evidence type="ECO:0000313" key="3">
    <source>
        <dbReference type="Proteomes" id="UP001152797"/>
    </source>
</evidence>
<accession>A0A9P1CB93</accession>
<reference evidence="2 3" key="2">
    <citation type="submission" date="2024-05" db="EMBL/GenBank/DDBJ databases">
        <authorList>
            <person name="Chen Y."/>
            <person name="Shah S."/>
            <person name="Dougan E. K."/>
            <person name="Thang M."/>
            <person name="Chan C."/>
        </authorList>
    </citation>
    <scope>NUCLEOTIDE SEQUENCE [LARGE SCALE GENOMIC DNA]</scope>
</reference>
<proteinExistence type="predicted"/>
<dbReference type="Proteomes" id="UP001152797">
    <property type="component" value="Unassembled WGS sequence"/>
</dbReference>
<keyword evidence="3" id="KW-1185">Reference proteome</keyword>
<organism evidence="1">
    <name type="scientific">Cladocopium goreaui</name>
    <dbReference type="NCBI Taxonomy" id="2562237"/>
    <lineage>
        <taxon>Eukaryota</taxon>
        <taxon>Sar</taxon>
        <taxon>Alveolata</taxon>
        <taxon>Dinophyceae</taxon>
        <taxon>Suessiales</taxon>
        <taxon>Symbiodiniaceae</taxon>
        <taxon>Cladocopium</taxon>
    </lineage>
</organism>
<evidence type="ECO:0000313" key="1">
    <source>
        <dbReference type="EMBL" id="CAI3987533.1"/>
    </source>
</evidence>
<dbReference type="EMBL" id="CAMXCT030001176">
    <property type="protein sequence ID" value="CAL4774845.1"/>
    <property type="molecule type" value="Genomic_DNA"/>
</dbReference>
<reference evidence="1" key="1">
    <citation type="submission" date="2022-10" db="EMBL/GenBank/DDBJ databases">
        <authorList>
            <person name="Chen Y."/>
            <person name="Dougan E. K."/>
            <person name="Chan C."/>
            <person name="Rhodes N."/>
            <person name="Thang M."/>
        </authorList>
    </citation>
    <scope>NUCLEOTIDE SEQUENCE</scope>
</reference>
<gene>
    <name evidence="1" type="ORF">C1SCF055_LOCUS14797</name>
</gene>
<protein>
    <submittedName>
        <fullName evidence="1">Uncharacterized protein</fullName>
    </submittedName>
</protein>
<comment type="caution">
    <text evidence="1">The sequence shown here is derived from an EMBL/GenBank/DDBJ whole genome shotgun (WGS) entry which is preliminary data.</text>
</comment>
<name>A0A9P1CB93_9DINO</name>